<sequence>LCRTIADILITIMFEFNLSPDYIKKYYPCDYLTPEEWEQEKEPNILLGSIYFLLGCVFLSLYVPVIYVLSKKEMLRVSSCYPLMLTLAIFDSLTLCVNGISLGIFSIRGDMLCTSFVYVYIAGIGAIFGWCTCTMLCVVLAFNRIVETINTKWSDFLFRGKKVIFWLILCFAYGLFLGLFTPPIVFTSKHYAVFFDPYVSISKIDSNNTEHYTNIPHAVHNISICIVLPSLYIFLCAYIIFKYKSVSTNVDLTTAQKLLLLQSSLICMMTFGASGLYLYFQFFPVTEALMLLAQFFWILAHGVGSCIMVFINPTIRKFVLKEIGSKIKTIKGTNSVSTTTLRRASQV</sequence>
<evidence type="ECO:0000313" key="1">
    <source>
        <dbReference type="Proteomes" id="UP000095286"/>
    </source>
</evidence>
<dbReference type="WBParaSite" id="RSKR_0000142133.1">
    <property type="protein sequence ID" value="RSKR_0000142133.1"/>
    <property type="gene ID" value="RSKR_0000142133"/>
</dbReference>
<evidence type="ECO:0000313" key="2">
    <source>
        <dbReference type="WBParaSite" id="RSKR_0000142133.1"/>
    </source>
</evidence>
<accession>A0AC35TK53</accession>
<dbReference type="Proteomes" id="UP000095286">
    <property type="component" value="Unplaced"/>
</dbReference>
<name>A0AC35TK53_9BILA</name>
<reference evidence="2" key="1">
    <citation type="submission" date="2016-11" db="UniProtKB">
        <authorList>
            <consortium name="WormBaseParasite"/>
        </authorList>
    </citation>
    <scope>IDENTIFICATION</scope>
    <source>
        <strain evidence="2">KR3021</strain>
    </source>
</reference>
<organism evidence="1 2">
    <name type="scientific">Rhabditophanes sp. KR3021</name>
    <dbReference type="NCBI Taxonomy" id="114890"/>
    <lineage>
        <taxon>Eukaryota</taxon>
        <taxon>Metazoa</taxon>
        <taxon>Ecdysozoa</taxon>
        <taxon>Nematoda</taxon>
        <taxon>Chromadorea</taxon>
        <taxon>Rhabditida</taxon>
        <taxon>Tylenchina</taxon>
        <taxon>Panagrolaimomorpha</taxon>
        <taxon>Strongyloidoidea</taxon>
        <taxon>Alloionematidae</taxon>
        <taxon>Rhabditophanes</taxon>
    </lineage>
</organism>
<protein>
    <submittedName>
        <fullName evidence="2">G_PROTEIN_RECEP_F1_2 domain-containing protein</fullName>
    </submittedName>
</protein>
<proteinExistence type="predicted"/>